<name>A0ABV7W9M4_9BURK</name>
<comment type="caution">
    <text evidence="3">The sequence shown here is derived from an EMBL/GenBank/DDBJ whole genome shotgun (WGS) entry which is preliminary data.</text>
</comment>
<feature type="domain" description="Flavodoxin-like fold" evidence="2">
    <location>
        <begin position="3"/>
        <end position="162"/>
    </location>
</feature>
<protein>
    <submittedName>
        <fullName evidence="3">NAD(P)H-dependent oxidoreductase</fullName>
        <ecNumber evidence="3">1.-.-.-</ecNumber>
    </submittedName>
</protein>
<gene>
    <name evidence="3" type="ORF">ACFOPI_15775</name>
</gene>
<reference evidence="4" key="1">
    <citation type="journal article" date="2019" name="Int. J. Syst. Evol. Microbiol.">
        <title>The Global Catalogue of Microorganisms (GCM) 10K type strain sequencing project: providing services to taxonomists for standard genome sequencing and annotation.</title>
        <authorList>
            <consortium name="The Broad Institute Genomics Platform"/>
            <consortium name="The Broad Institute Genome Sequencing Center for Infectious Disease"/>
            <person name="Wu L."/>
            <person name="Ma J."/>
        </authorList>
    </citation>
    <scope>NUCLEOTIDE SEQUENCE [LARGE SCALE GENOMIC DNA]</scope>
    <source>
        <strain evidence="4">KCTC 42501</strain>
    </source>
</reference>
<accession>A0ABV7W9M4</accession>
<dbReference type="RefSeq" id="WP_382175690.1">
    <property type="nucleotide sequence ID" value="NZ_JBHRXX010000007.1"/>
</dbReference>
<keyword evidence="4" id="KW-1185">Reference proteome</keyword>
<evidence type="ECO:0000313" key="4">
    <source>
        <dbReference type="Proteomes" id="UP001595729"/>
    </source>
</evidence>
<dbReference type="InterPro" id="IPR046980">
    <property type="entry name" value="KefG/KefF"/>
</dbReference>
<dbReference type="InterPro" id="IPR029039">
    <property type="entry name" value="Flavoprotein-like_sf"/>
</dbReference>
<keyword evidence="1 3" id="KW-0560">Oxidoreductase</keyword>
<dbReference type="Gene3D" id="3.40.50.360">
    <property type="match status" value="1"/>
</dbReference>
<dbReference type="Proteomes" id="UP001595729">
    <property type="component" value="Unassembled WGS sequence"/>
</dbReference>
<dbReference type="EC" id="1.-.-.-" evidence="3"/>
<sequence length="184" mass="20188">MPRTLVIHAHPRASASIVTEALRRTLASQPDTTIRPLYHLYPDFDIDIAAERTALHEADLVVWLSPVYWYSVPALMKHWFEQVLAYGWAYGPGGDALRGKTAWWVASAGGQLGDYTPSGAHGRPFADYVPPVEHTARFCGMHWLPPHVVHGGHSNSQAAVSADCGGLLQQLAQHLATIEHRGTP</sequence>
<organism evidence="3 4">
    <name type="scientific">Hydrogenophaga luteola</name>
    <dbReference type="NCBI Taxonomy" id="1591122"/>
    <lineage>
        <taxon>Bacteria</taxon>
        <taxon>Pseudomonadati</taxon>
        <taxon>Pseudomonadota</taxon>
        <taxon>Betaproteobacteria</taxon>
        <taxon>Burkholderiales</taxon>
        <taxon>Comamonadaceae</taxon>
        <taxon>Hydrogenophaga</taxon>
    </lineage>
</organism>
<dbReference type="SUPFAM" id="SSF52218">
    <property type="entry name" value="Flavoproteins"/>
    <property type="match status" value="1"/>
</dbReference>
<dbReference type="EMBL" id="JBHRXX010000007">
    <property type="protein sequence ID" value="MFC3685063.1"/>
    <property type="molecule type" value="Genomic_DNA"/>
</dbReference>
<dbReference type="GO" id="GO:0016491">
    <property type="term" value="F:oxidoreductase activity"/>
    <property type="evidence" value="ECO:0007669"/>
    <property type="project" value="UniProtKB-KW"/>
</dbReference>
<dbReference type="InterPro" id="IPR003680">
    <property type="entry name" value="Flavodoxin_fold"/>
</dbReference>
<evidence type="ECO:0000313" key="3">
    <source>
        <dbReference type="EMBL" id="MFC3685063.1"/>
    </source>
</evidence>
<evidence type="ECO:0000256" key="1">
    <source>
        <dbReference type="ARBA" id="ARBA00023002"/>
    </source>
</evidence>
<dbReference type="PANTHER" id="PTHR47307:SF2">
    <property type="entry name" value="GLUTATHIONE-REGULATED POTASSIUM-EFFLUX SYSTEM ANCILLARY PROTEIN KEFF"/>
    <property type="match status" value="1"/>
</dbReference>
<proteinExistence type="predicted"/>
<evidence type="ECO:0000259" key="2">
    <source>
        <dbReference type="Pfam" id="PF02525"/>
    </source>
</evidence>
<dbReference type="Pfam" id="PF02525">
    <property type="entry name" value="Flavodoxin_2"/>
    <property type="match status" value="1"/>
</dbReference>
<dbReference type="PANTHER" id="PTHR47307">
    <property type="entry name" value="GLUTATHIONE-REGULATED POTASSIUM-EFFLUX SYSTEM ANCILLARY PROTEIN KEFG"/>
    <property type="match status" value="1"/>
</dbReference>